<dbReference type="OrthoDB" id="269227at2759"/>
<dbReference type="EMBL" id="QKKF02016947">
    <property type="protein sequence ID" value="RZF41206.1"/>
    <property type="molecule type" value="Genomic_DNA"/>
</dbReference>
<evidence type="ECO:0000259" key="4">
    <source>
        <dbReference type="PROSITE" id="PS00623"/>
    </source>
</evidence>
<comment type="cofactor">
    <cofactor evidence="2">
        <name>FAD</name>
        <dbReference type="ChEBI" id="CHEBI:57692"/>
    </cofactor>
</comment>
<dbReference type="Gene3D" id="3.50.50.60">
    <property type="entry name" value="FAD/NAD(P)-binding domain"/>
    <property type="match status" value="1"/>
</dbReference>
<accession>A0A482X6E9</accession>
<keyword evidence="3" id="KW-0285">Flavoprotein</keyword>
<dbReference type="SUPFAM" id="SSF51905">
    <property type="entry name" value="FAD/NAD(P)-binding domain"/>
    <property type="match status" value="1"/>
</dbReference>
<evidence type="ECO:0000256" key="1">
    <source>
        <dbReference type="ARBA" id="ARBA00010790"/>
    </source>
</evidence>
<evidence type="ECO:0000256" key="2">
    <source>
        <dbReference type="PIRSR" id="PIRSR000137-2"/>
    </source>
</evidence>
<dbReference type="InterPro" id="IPR007867">
    <property type="entry name" value="GMC_OxRtase_C"/>
</dbReference>
<evidence type="ECO:0000313" key="7">
    <source>
        <dbReference type="Proteomes" id="UP000291343"/>
    </source>
</evidence>
<dbReference type="Gene3D" id="3.30.560.10">
    <property type="entry name" value="Glucose Oxidase, domain 3"/>
    <property type="match status" value="1"/>
</dbReference>
<comment type="caution">
    <text evidence="6">The sequence shown here is derived from an EMBL/GenBank/DDBJ whole genome shotgun (WGS) entry which is preliminary data.</text>
</comment>
<dbReference type="Pfam" id="PF00732">
    <property type="entry name" value="GMC_oxred_N"/>
    <property type="match status" value="1"/>
</dbReference>
<dbReference type="InParanoid" id="A0A482X6E9"/>
<feature type="domain" description="Glucose-methanol-choline oxidoreductase N-terminal" evidence="4">
    <location>
        <begin position="121"/>
        <end position="144"/>
    </location>
</feature>
<dbReference type="STRING" id="195883.A0A482X6E9"/>
<organism evidence="6 7">
    <name type="scientific">Laodelphax striatellus</name>
    <name type="common">Small brown planthopper</name>
    <name type="synonym">Delphax striatella</name>
    <dbReference type="NCBI Taxonomy" id="195883"/>
    <lineage>
        <taxon>Eukaryota</taxon>
        <taxon>Metazoa</taxon>
        <taxon>Ecdysozoa</taxon>
        <taxon>Arthropoda</taxon>
        <taxon>Hexapoda</taxon>
        <taxon>Insecta</taxon>
        <taxon>Pterygota</taxon>
        <taxon>Neoptera</taxon>
        <taxon>Paraneoptera</taxon>
        <taxon>Hemiptera</taxon>
        <taxon>Auchenorrhyncha</taxon>
        <taxon>Fulgoroidea</taxon>
        <taxon>Delphacidae</taxon>
        <taxon>Criomorphinae</taxon>
        <taxon>Laodelphax</taxon>
    </lineage>
</organism>
<dbReference type="SUPFAM" id="SSF54373">
    <property type="entry name" value="FAD-linked reductases, C-terminal domain"/>
    <property type="match status" value="1"/>
</dbReference>
<evidence type="ECO:0000313" key="6">
    <source>
        <dbReference type="EMBL" id="RZF41206.1"/>
    </source>
</evidence>
<sequence length="606" mass="67244">MPNIDGGIATPIIATLVMVFSYLRYDVFHSLHNPDPTILEEYDFVIVGGGSAGLVLANRLTEITEFSVLLLEAGGEETDISDVPILAAYLQLSYMDWKYKTQSQGTACLGMKNGRCNWPRGKVLGGSSVLNYMLYVRGNKKDYDLWESMGNPGWGSKDALHYFRKSEDNQNPYLLQTPYHSSGGYLSVSEAHWQSPLVLSFLEAGRELGYQSRDINGEFQTGFMIAQGTVKKGSRGSTSKSFLDPVRNRKNLHISKFSHVTKVLIDPITKIAYGVEFVKNKVKRSVNVRKEVILSAGAINSPQILMLSGIGPRDHLQSLGIKVIQDLNVGGNLQDHVGLGGFTFLVNQPVTLLQERYENMPVILKYATEGSGPLTNLGGVEGLAFVNTKYANASDDFPDIEFHFCSGSTNSDNGQLSKAHGITEEFYSTVYEPIKGQDVWSAIPVLLRPRSKGFIRLENSNPFTEPLIYPNYFSDNFDVKTLVEGVKIVVAMSQTKAFKKFGSVLHNIEFPGCTTIPKYTDEYWECMIRHYSVTIYHPCCTTKMGPYYDSEAVVDPELKVYGIKGLRVIDASIMPSLVSGNTNAPVIMIAEKGADLIKRYWGKGLR</sequence>
<dbReference type="PROSITE" id="PS00623">
    <property type="entry name" value="GMC_OXRED_1"/>
    <property type="match status" value="1"/>
</dbReference>
<dbReference type="PANTHER" id="PTHR11552:SF227">
    <property type="entry name" value="GLUCOSE DEHYDROGENASE [FAD, QUINONE]-LIKE PROTEIN"/>
    <property type="match status" value="1"/>
</dbReference>
<dbReference type="InterPro" id="IPR036188">
    <property type="entry name" value="FAD/NAD-bd_sf"/>
</dbReference>
<feature type="binding site" evidence="2">
    <location>
        <position position="123"/>
    </location>
    <ligand>
        <name>FAD</name>
        <dbReference type="ChEBI" id="CHEBI:57692"/>
    </ligand>
</feature>
<dbReference type="GO" id="GO:0016614">
    <property type="term" value="F:oxidoreductase activity, acting on CH-OH group of donors"/>
    <property type="evidence" value="ECO:0007669"/>
    <property type="project" value="InterPro"/>
</dbReference>
<dbReference type="Proteomes" id="UP000291343">
    <property type="component" value="Unassembled WGS sequence"/>
</dbReference>
<reference evidence="6 7" key="1">
    <citation type="journal article" date="2017" name="Gigascience">
        <title>Genome sequence of the small brown planthopper, Laodelphax striatellus.</title>
        <authorList>
            <person name="Zhu J."/>
            <person name="Jiang F."/>
            <person name="Wang X."/>
            <person name="Yang P."/>
            <person name="Bao Y."/>
            <person name="Zhao W."/>
            <person name="Wang W."/>
            <person name="Lu H."/>
            <person name="Wang Q."/>
            <person name="Cui N."/>
            <person name="Li J."/>
            <person name="Chen X."/>
            <person name="Luo L."/>
            <person name="Yu J."/>
            <person name="Kang L."/>
            <person name="Cui F."/>
        </authorList>
    </citation>
    <scope>NUCLEOTIDE SEQUENCE [LARGE SCALE GENOMIC DNA]</scope>
    <source>
        <strain evidence="6">Lst14</strain>
    </source>
</reference>
<feature type="domain" description="Glucose-methanol-choline oxidoreductase N-terminal" evidence="5">
    <location>
        <begin position="297"/>
        <end position="311"/>
    </location>
</feature>
<dbReference type="AlphaFoldDB" id="A0A482X6E9"/>
<comment type="similarity">
    <text evidence="1 3">Belongs to the GMC oxidoreductase family.</text>
</comment>
<keyword evidence="2 3" id="KW-0274">FAD</keyword>
<dbReference type="InterPro" id="IPR012132">
    <property type="entry name" value="GMC_OxRdtase"/>
</dbReference>
<dbReference type="PIRSF" id="PIRSF000137">
    <property type="entry name" value="Alcohol_oxidase"/>
    <property type="match status" value="1"/>
</dbReference>
<dbReference type="SMR" id="A0A482X6E9"/>
<dbReference type="PROSITE" id="PS00624">
    <property type="entry name" value="GMC_OXRED_2"/>
    <property type="match status" value="1"/>
</dbReference>
<evidence type="ECO:0000256" key="3">
    <source>
        <dbReference type="RuleBase" id="RU003968"/>
    </source>
</evidence>
<dbReference type="InterPro" id="IPR000172">
    <property type="entry name" value="GMC_OxRdtase_N"/>
</dbReference>
<feature type="binding site" evidence="2">
    <location>
        <position position="260"/>
    </location>
    <ligand>
        <name>FAD</name>
        <dbReference type="ChEBI" id="CHEBI:57692"/>
    </ligand>
</feature>
<dbReference type="Pfam" id="PF05199">
    <property type="entry name" value="GMC_oxred_C"/>
    <property type="match status" value="1"/>
</dbReference>
<protein>
    <recommendedName>
        <fullName evidence="4 5">Glucose-methanol-choline oxidoreductase N-terminal domain-containing protein</fullName>
    </recommendedName>
</protein>
<gene>
    <name evidence="6" type="ORF">LSTR_LSTR011587</name>
</gene>
<name>A0A482X6E9_LAOST</name>
<evidence type="ECO:0000259" key="5">
    <source>
        <dbReference type="PROSITE" id="PS00624"/>
    </source>
</evidence>
<dbReference type="GO" id="GO:0050660">
    <property type="term" value="F:flavin adenine dinucleotide binding"/>
    <property type="evidence" value="ECO:0007669"/>
    <property type="project" value="InterPro"/>
</dbReference>
<dbReference type="PANTHER" id="PTHR11552">
    <property type="entry name" value="GLUCOSE-METHANOL-CHOLINE GMC OXIDOREDUCTASE"/>
    <property type="match status" value="1"/>
</dbReference>
<proteinExistence type="inferred from homology"/>
<keyword evidence="7" id="KW-1185">Reference proteome</keyword>